<feature type="compositionally biased region" description="Polar residues" evidence="1">
    <location>
        <begin position="1"/>
        <end position="21"/>
    </location>
</feature>
<sequence length="182" mass="20193">MPNMSYNKVKSQSENENTQSPHRPVNRKDYAKSANPQPVTTRLAKTYAVENALNLTRQRPATAVQHVWNNMKGKNAHESLTPSSNAWPAATKGTSGNNAHSNKPKLCKALNPKSSINTPHQRLKQLNTIINNITVLNPFTKITQDRLWENPVPKKAKTKSTDFPLQGTDTRLSETSQNSLAG</sequence>
<feature type="compositionally biased region" description="Polar residues" evidence="1">
    <location>
        <begin position="78"/>
        <end position="101"/>
    </location>
</feature>
<gene>
    <name evidence="2" type="ORF">BVRB_016400</name>
</gene>
<feature type="region of interest" description="Disordered" evidence="1">
    <location>
        <begin position="76"/>
        <end position="102"/>
    </location>
</feature>
<dbReference type="Proteomes" id="UP000035740">
    <property type="component" value="Unassembled WGS sequence"/>
</dbReference>
<feature type="compositionally biased region" description="Polar residues" evidence="1">
    <location>
        <begin position="161"/>
        <end position="182"/>
    </location>
</feature>
<organism evidence="2 3">
    <name type="scientific">Beta vulgaris subsp. vulgaris</name>
    <name type="common">Beet</name>
    <dbReference type="NCBI Taxonomy" id="3555"/>
    <lineage>
        <taxon>Eukaryota</taxon>
        <taxon>Viridiplantae</taxon>
        <taxon>Streptophyta</taxon>
        <taxon>Embryophyta</taxon>
        <taxon>Tracheophyta</taxon>
        <taxon>Spermatophyta</taxon>
        <taxon>Magnoliopsida</taxon>
        <taxon>eudicotyledons</taxon>
        <taxon>Gunneridae</taxon>
        <taxon>Pentapetalae</taxon>
        <taxon>Caryophyllales</taxon>
        <taxon>Chenopodiaceae</taxon>
        <taxon>Betoideae</taxon>
        <taxon>Beta</taxon>
    </lineage>
</organism>
<feature type="region of interest" description="Disordered" evidence="1">
    <location>
        <begin position="148"/>
        <end position="182"/>
    </location>
</feature>
<proteinExistence type="predicted"/>
<dbReference type="EMBL" id="KQ091313">
    <property type="protein sequence ID" value="KMS94674.1"/>
    <property type="molecule type" value="Genomic_DNA"/>
</dbReference>
<dbReference type="Gramene" id="KMS94674">
    <property type="protein sequence ID" value="KMS94674"/>
    <property type="gene ID" value="BVRB_016400"/>
</dbReference>
<evidence type="ECO:0000313" key="3">
    <source>
        <dbReference type="Proteomes" id="UP000035740"/>
    </source>
</evidence>
<keyword evidence="3" id="KW-1185">Reference proteome</keyword>
<evidence type="ECO:0000256" key="1">
    <source>
        <dbReference type="SAM" id="MobiDB-lite"/>
    </source>
</evidence>
<dbReference type="AlphaFoldDB" id="A0A0J8B0Z2"/>
<name>A0A0J8B0Z2_BETVV</name>
<accession>A0A0J8B0Z2</accession>
<reference evidence="2 3" key="1">
    <citation type="journal article" date="2014" name="Nature">
        <title>The genome of the recently domesticated crop plant sugar beet (Beta vulgaris).</title>
        <authorList>
            <person name="Dohm J.C."/>
            <person name="Minoche A.E."/>
            <person name="Holtgrawe D."/>
            <person name="Capella-Gutierrez S."/>
            <person name="Zakrzewski F."/>
            <person name="Tafer H."/>
            <person name="Rupp O."/>
            <person name="Sorensen T.R."/>
            <person name="Stracke R."/>
            <person name="Reinhardt R."/>
            <person name="Goesmann A."/>
            <person name="Kraft T."/>
            <person name="Schulz B."/>
            <person name="Stadler P.F."/>
            <person name="Schmidt T."/>
            <person name="Gabaldon T."/>
            <person name="Lehrach H."/>
            <person name="Weisshaar B."/>
            <person name="Himmelbauer H."/>
        </authorList>
    </citation>
    <scope>NUCLEOTIDE SEQUENCE [LARGE SCALE GENOMIC DNA]</scope>
    <source>
        <tissue evidence="2">Taproot</tissue>
    </source>
</reference>
<evidence type="ECO:0000313" key="2">
    <source>
        <dbReference type="EMBL" id="KMS94674.1"/>
    </source>
</evidence>
<protein>
    <submittedName>
        <fullName evidence="2">Uncharacterized protein</fullName>
    </submittedName>
</protein>
<feature type="region of interest" description="Disordered" evidence="1">
    <location>
        <begin position="1"/>
        <end position="38"/>
    </location>
</feature>